<dbReference type="GO" id="GO:0003700">
    <property type="term" value="F:DNA-binding transcription factor activity"/>
    <property type="evidence" value="ECO:0007669"/>
    <property type="project" value="UniProtKB-UniRule"/>
</dbReference>
<dbReference type="RefSeq" id="WP_085465831.1">
    <property type="nucleotide sequence ID" value="NZ_FXBL01000004.1"/>
</dbReference>
<dbReference type="InterPro" id="IPR035644">
    <property type="entry name" value="MraZ_C"/>
</dbReference>
<dbReference type="PANTHER" id="PTHR34701">
    <property type="entry name" value="TRANSCRIPTIONAL REGULATOR MRAZ"/>
    <property type="match status" value="1"/>
</dbReference>
<keyword evidence="6 7" id="KW-0804">Transcription</keyword>
<dbReference type="SUPFAM" id="SSF89447">
    <property type="entry name" value="AbrB/MazE/MraZ-like"/>
    <property type="match status" value="1"/>
</dbReference>
<dbReference type="GO" id="GO:0000976">
    <property type="term" value="F:transcription cis-regulatory region binding"/>
    <property type="evidence" value="ECO:0007669"/>
    <property type="project" value="TreeGrafter"/>
</dbReference>
<comment type="subunit">
    <text evidence="7">Forms oligomers.</text>
</comment>
<dbReference type="AlphaFoldDB" id="A0A1X7PHB8"/>
<dbReference type="PROSITE" id="PS51740">
    <property type="entry name" value="SPOVT_ABRB"/>
    <property type="match status" value="2"/>
</dbReference>
<proteinExistence type="inferred from homology"/>
<evidence type="ECO:0000313" key="9">
    <source>
        <dbReference type="EMBL" id="SMH50176.1"/>
    </source>
</evidence>
<evidence type="ECO:0000256" key="6">
    <source>
        <dbReference type="ARBA" id="ARBA00023163"/>
    </source>
</evidence>
<dbReference type="GO" id="GO:2000143">
    <property type="term" value="P:negative regulation of DNA-templated transcription initiation"/>
    <property type="evidence" value="ECO:0007669"/>
    <property type="project" value="TreeGrafter"/>
</dbReference>
<keyword evidence="4 7" id="KW-0805">Transcription regulation</keyword>
<sequence>MDRFLSSAVNRIDAKGRVSVPGAFRALAAKRGYHELYALRALDEPALDVGGMDLLERYERQLEQTNPFLRTADDMSAYVHGEGTFLKLDGDGRITMSDFIREHTGITSEVGFLGRGQFFQIWEPERMRQNLAQVRARLTSLRQAAQAGSSGASE</sequence>
<dbReference type="Gene3D" id="3.40.1550.20">
    <property type="entry name" value="Transcriptional regulator MraZ domain"/>
    <property type="match status" value="1"/>
</dbReference>
<name>A0A1X7PHB8_9HYPH</name>
<dbReference type="InterPro" id="IPR037914">
    <property type="entry name" value="SpoVT-AbrB_sf"/>
</dbReference>
<accession>A0A1X7PHB8</accession>
<dbReference type="GO" id="GO:0009295">
    <property type="term" value="C:nucleoid"/>
    <property type="evidence" value="ECO:0007669"/>
    <property type="project" value="UniProtKB-SubCell"/>
</dbReference>
<dbReference type="CDD" id="cd16320">
    <property type="entry name" value="MraZ_N"/>
    <property type="match status" value="1"/>
</dbReference>
<comment type="similarity">
    <text evidence="7">Belongs to the MraZ family.</text>
</comment>
<reference evidence="10" key="1">
    <citation type="submission" date="2017-04" db="EMBL/GenBank/DDBJ databases">
        <authorList>
            <person name="Varghese N."/>
            <person name="Submissions S."/>
        </authorList>
    </citation>
    <scope>NUCLEOTIDE SEQUENCE [LARGE SCALE GENOMIC DNA]</scope>
    <source>
        <strain evidence="10">B5P</strain>
    </source>
</reference>
<dbReference type="InterPro" id="IPR038619">
    <property type="entry name" value="MraZ_sf"/>
</dbReference>
<dbReference type="InterPro" id="IPR003444">
    <property type="entry name" value="MraZ"/>
</dbReference>
<evidence type="ECO:0000259" key="8">
    <source>
        <dbReference type="PROSITE" id="PS51740"/>
    </source>
</evidence>
<evidence type="ECO:0000256" key="7">
    <source>
        <dbReference type="HAMAP-Rule" id="MF_01008"/>
    </source>
</evidence>
<dbReference type="PANTHER" id="PTHR34701:SF1">
    <property type="entry name" value="TRANSCRIPTIONAL REGULATOR MRAZ"/>
    <property type="match status" value="1"/>
</dbReference>
<evidence type="ECO:0000256" key="5">
    <source>
        <dbReference type="ARBA" id="ARBA00023125"/>
    </source>
</evidence>
<evidence type="ECO:0000256" key="1">
    <source>
        <dbReference type="ARBA" id="ARBA00013860"/>
    </source>
</evidence>
<keyword evidence="10" id="KW-1185">Reference proteome</keyword>
<feature type="domain" description="SpoVT-AbrB" evidence="8">
    <location>
        <begin position="7"/>
        <end position="54"/>
    </location>
</feature>
<dbReference type="GO" id="GO:0005737">
    <property type="term" value="C:cytoplasm"/>
    <property type="evidence" value="ECO:0007669"/>
    <property type="project" value="UniProtKB-UniRule"/>
</dbReference>
<comment type="subcellular location">
    <subcellularLocation>
        <location evidence="7">Cytoplasm</location>
        <location evidence="7">Nucleoid</location>
    </subcellularLocation>
</comment>
<evidence type="ECO:0000313" key="10">
    <source>
        <dbReference type="Proteomes" id="UP000193083"/>
    </source>
</evidence>
<dbReference type="Pfam" id="PF02381">
    <property type="entry name" value="MraZ"/>
    <property type="match status" value="1"/>
</dbReference>
<dbReference type="InterPro" id="IPR020603">
    <property type="entry name" value="MraZ_dom"/>
</dbReference>
<dbReference type="InterPro" id="IPR007159">
    <property type="entry name" value="SpoVT-AbrB_dom"/>
</dbReference>
<dbReference type="EMBL" id="FXBL01000004">
    <property type="protein sequence ID" value="SMH50176.1"/>
    <property type="molecule type" value="Genomic_DNA"/>
</dbReference>
<evidence type="ECO:0000256" key="2">
    <source>
        <dbReference type="ARBA" id="ARBA00022490"/>
    </source>
</evidence>
<dbReference type="NCBIfam" id="NF001477">
    <property type="entry name" value="PRK00326.2-4"/>
    <property type="match status" value="1"/>
</dbReference>
<keyword evidence="3" id="KW-0677">Repeat</keyword>
<feature type="domain" description="SpoVT-AbrB" evidence="8">
    <location>
        <begin position="83"/>
        <end position="126"/>
    </location>
</feature>
<keyword evidence="5 7" id="KW-0238">DNA-binding</keyword>
<dbReference type="OrthoDB" id="9807753at2"/>
<dbReference type="Proteomes" id="UP000193083">
    <property type="component" value="Unassembled WGS sequence"/>
</dbReference>
<evidence type="ECO:0000256" key="4">
    <source>
        <dbReference type="ARBA" id="ARBA00023015"/>
    </source>
</evidence>
<keyword evidence="2 7" id="KW-0963">Cytoplasm</keyword>
<protein>
    <recommendedName>
        <fullName evidence="1 7">Transcriptional regulator MraZ</fullName>
    </recommendedName>
</protein>
<gene>
    <name evidence="7" type="primary">mraZ</name>
    <name evidence="9" type="ORF">SAMN02982922_4102</name>
</gene>
<dbReference type="CDD" id="cd16321">
    <property type="entry name" value="MraZ_C"/>
    <property type="match status" value="1"/>
</dbReference>
<organism evidence="9 10">
    <name type="scientific">Mesorhizobium australicum</name>
    <dbReference type="NCBI Taxonomy" id="536018"/>
    <lineage>
        <taxon>Bacteria</taxon>
        <taxon>Pseudomonadati</taxon>
        <taxon>Pseudomonadota</taxon>
        <taxon>Alphaproteobacteria</taxon>
        <taxon>Hyphomicrobiales</taxon>
        <taxon>Phyllobacteriaceae</taxon>
        <taxon>Mesorhizobium</taxon>
    </lineage>
</organism>
<dbReference type="InterPro" id="IPR035642">
    <property type="entry name" value="MraZ_N"/>
</dbReference>
<dbReference type="HAMAP" id="MF_01008">
    <property type="entry name" value="MraZ"/>
    <property type="match status" value="1"/>
</dbReference>
<evidence type="ECO:0000256" key="3">
    <source>
        <dbReference type="ARBA" id="ARBA00022737"/>
    </source>
</evidence>